<name>A0A6B3STZ0_9BURK</name>
<dbReference type="EMBL" id="JAAIVB010000078">
    <property type="protein sequence ID" value="NEX63928.1"/>
    <property type="molecule type" value="Genomic_DNA"/>
</dbReference>
<proteinExistence type="inferred from homology"/>
<comment type="caution">
    <text evidence="4">The sequence shown here is derived from an EMBL/GenBank/DDBJ whole genome shotgun (WGS) entry which is preliminary data.</text>
</comment>
<evidence type="ECO:0000313" key="5">
    <source>
        <dbReference type="Proteomes" id="UP000482155"/>
    </source>
</evidence>
<keyword evidence="5" id="KW-1185">Reference proteome</keyword>
<dbReference type="Gene3D" id="3.30.750.24">
    <property type="entry name" value="STAS domain"/>
    <property type="match status" value="1"/>
</dbReference>
<evidence type="ECO:0000256" key="2">
    <source>
        <dbReference type="RuleBase" id="RU003749"/>
    </source>
</evidence>
<reference evidence="4 5" key="1">
    <citation type="submission" date="2020-02" db="EMBL/GenBank/DDBJ databases">
        <authorList>
            <person name="Kim M.K."/>
        </authorList>
    </citation>
    <scope>NUCLEOTIDE SEQUENCE [LARGE SCALE GENOMIC DNA]</scope>
    <source>
        <strain evidence="4 5">17J57-3</strain>
    </source>
</reference>
<dbReference type="AlphaFoldDB" id="A0A6B3STZ0"/>
<dbReference type="NCBIfam" id="TIGR00377">
    <property type="entry name" value="ant_ant_sig"/>
    <property type="match status" value="1"/>
</dbReference>
<protein>
    <recommendedName>
        <fullName evidence="2">Anti-sigma factor antagonist</fullName>
    </recommendedName>
</protein>
<evidence type="ECO:0000256" key="1">
    <source>
        <dbReference type="ARBA" id="ARBA00009013"/>
    </source>
</evidence>
<comment type="similarity">
    <text evidence="1 2">Belongs to the anti-sigma-factor antagonist family.</text>
</comment>
<dbReference type="Proteomes" id="UP000482155">
    <property type="component" value="Unassembled WGS sequence"/>
</dbReference>
<gene>
    <name evidence="4" type="ORF">G3574_22840</name>
</gene>
<dbReference type="CDD" id="cd07043">
    <property type="entry name" value="STAS_anti-anti-sigma_factors"/>
    <property type="match status" value="1"/>
</dbReference>
<feature type="domain" description="STAS" evidence="3">
    <location>
        <begin position="26"/>
        <end position="115"/>
    </location>
</feature>
<evidence type="ECO:0000259" key="3">
    <source>
        <dbReference type="PROSITE" id="PS50801"/>
    </source>
</evidence>
<dbReference type="InterPro" id="IPR002645">
    <property type="entry name" value="STAS_dom"/>
</dbReference>
<dbReference type="SUPFAM" id="SSF52091">
    <property type="entry name" value="SpoIIaa-like"/>
    <property type="match status" value="1"/>
</dbReference>
<sequence length="117" mass="12507">MAAEQELIDISKNNEVTIIRPRIKRLDATVALAFKEAVLKVIATGEQVLVLNLDAVQFMDSSGLGAVVSVLKALGSRGKLAVCNANGALLSLFKLTRMDKVFTISGSMEEAMQQLGT</sequence>
<dbReference type="Pfam" id="PF01740">
    <property type="entry name" value="STAS"/>
    <property type="match status" value="1"/>
</dbReference>
<dbReference type="PANTHER" id="PTHR33495:SF2">
    <property type="entry name" value="ANTI-SIGMA FACTOR ANTAGONIST TM_1081-RELATED"/>
    <property type="match status" value="1"/>
</dbReference>
<dbReference type="InterPro" id="IPR036513">
    <property type="entry name" value="STAS_dom_sf"/>
</dbReference>
<dbReference type="InterPro" id="IPR003658">
    <property type="entry name" value="Anti-sigma_ant"/>
</dbReference>
<evidence type="ECO:0000313" key="4">
    <source>
        <dbReference type="EMBL" id="NEX63928.1"/>
    </source>
</evidence>
<organism evidence="4 5">
    <name type="scientific">Noviherbaspirillum galbum</name>
    <dbReference type="NCBI Taxonomy" id="2709383"/>
    <lineage>
        <taxon>Bacteria</taxon>
        <taxon>Pseudomonadati</taxon>
        <taxon>Pseudomonadota</taxon>
        <taxon>Betaproteobacteria</taxon>
        <taxon>Burkholderiales</taxon>
        <taxon>Oxalobacteraceae</taxon>
        <taxon>Noviherbaspirillum</taxon>
    </lineage>
</organism>
<dbReference type="PROSITE" id="PS50801">
    <property type="entry name" value="STAS"/>
    <property type="match status" value="1"/>
</dbReference>
<dbReference type="PANTHER" id="PTHR33495">
    <property type="entry name" value="ANTI-SIGMA FACTOR ANTAGONIST TM_1081-RELATED-RELATED"/>
    <property type="match status" value="1"/>
</dbReference>
<dbReference type="GO" id="GO:0043856">
    <property type="term" value="F:anti-sigma factor antagonist activity"/>
    <property type="evidence" value="ECO:0007669"/>
    <property type="project" value="InterPro"/>
</dbReference>
<accession>A0A6B3STZ0</accession>